<evidence type="ECO:0000256" key="9">
    <source>
        <dbReference type="SAM" id="MobiDB-lite"/>
    </source>
</evidence>
<accession>A0A561UDF2</accession>
<evidence type="ECO:0000256" key="4">
    <source>
        <dbReference type="ARBA" id="ARBA00023002"/>
    </source>
</evidence>
<dbReference type="InterPro" id="IPR016162">
    <property type="entry name" value="Ald_DH_N"/>
</dbReference>
<dbReference type="SUPFAM" id="SSF53720">
    <property type="entry name" value="ALDH-like"/>
    <property type="match status" value="1"/>
</dbReference>
<evidence type="ECO:0000256" key="3">
    <source>
        <dbReference type="ARBA" id="ARBA00012884"/>
    </source>
</evidence>
<dbReference type="Proteomes" id="UP000317940">
    <property type="component" value="Unassembled WGS sequence"/>
</dbReference>
<dbReference type="UniPathway" id="UPA00261">
    <property type="reaction ID" value="UER00374"/>
</dbReference>
<reference evidence="11 12" key="1">
    <citation type="submission" date="2019-06" db="EMBL/GenBank/DDBJ databases">
        <title>Sequencing the genomes of 1000 actinobacteria strains.</title>
        <authorList>
            <person name="Klenk H.-P."/>
        </authorList>
    </citation>
    <scope>NUCLEOTIDE SEQUENCE [LARGE SCALE GENOMIC DNA]</scope>
    <source>
        <strain evidence="11 12">DSM 44826</strain>
    </source>
</reference>
<dbReference type="InterPro" id="IPR016161">
    <property type="entry name" value="Ald_DH/histidinol_DH"/>
</dbReference>
<dbReference type="FunFam" id="3.40.605.10:FF:000006">
    <property type="entry name" value="1-pyrroline-5-carboxylate dehydrogenase"/>
    <property type="match status" value="1"/>
</dbReference>
<dbReference type="FunFam" id="3.40.309.10:FF:000005">
    <property type="entry name" value="1-pyrroline-5-carboxylate dehydrogenase 1"/>
    <property type="match status" value="1"/>
</dbReference>
<dbReference type="PANTHER" id="PTHR42862:SF1">
    <property type="entry name" value="DELTA-1-PYRROLINE-5-CARBOXYLATE DEHYDROGENASE 2, ISOFORM A-RELATED"/>
    <property type="match status" value="1"/>
</dbReference>
<dbReference type="GO" id="GO:0003842">
    <property type="term" value="F:L-glutamate gamma-semialdehyde dehydrogenase activity"/>
    <property type="evidence" value="ECO:0007669"/>
    <property type="project" value="UniProtKB-EC"/>
</dbReference>
<dbReference type="GO" id="GO:0010133">
    <property type="term" value="P:L-proline catabolic process to L-glutamate"/>
    <property type="evidence" value="ECO:0007669"/>
    <property type="project" value="UniProtKB-UniPathway"/>
</dbReference>
<dbReference type="InterPro" id="IPR016160">
    <property type="entry name" value="Ald_DH_CS_CYS"/>
</dbReference>
<keyword evidence="12" id="KW-1185">Reference proteome</keyword>
<comment type="pathway">
    <text evidence="1">Amino-acid degradation; L-proline degradation into L-glutamate; L-glutamate from L-proline: step 2/2.</text>
</comment>
<dbReference type="GO" id="GO:0004657">
    <property type="term" value="F:proline dehydrogenase activity"/>
    <property type="evidence" value="ECO:0007669"/>
    <property type="project" value="UniProtKB-ARBA"/>
</dbReference>
<dbReference type="OrthoDB" id="6882680at2"/>
<keyword evidence="4" id="KW-0560">Oxidoreductase</keyword>
<evidence type="ECO:0000259" key="10">
    <source>
        <dbReference type="Pfam" id="PF00171"/>
    </source>
</evidence>
<dbReference type="Pfam" id="PF00171">
    <property type="entry name" value="Aldedh"/>
    <property type="match status" value="1"/>
</dbReference>
<dbReference type="InterPro" id="IPR050485">
    <property type="entry name" value="Proline_metab_enzyme"/>
</dbReference>
<gene>
    <name evidence="11" type="ORF">FHX73_111180</name>
</gene>
<evidence type="ECO:0000256" key="6">
    <source>
        <dbReference type="ARBA" id="ARBA00023062"/>
    </source>
</evidence>
<evidence type="ECO:0000256" key="5">
    <source>
        <dbReference type="ARBA" id="ARBA00023027"/>
    </source>
</evidence>
<evidence type="ECO:0000256" key="2">
    <source>
        <dbReference type="ARBA" id="ARBA00009986"/>
    </source>
</evidence>
<dbReference type="InterPro" id="IPR005931">
    <property type="entry name" value="P5CDH/ALDH4A1"/>
</dbReference>
<proteinExistence type="inferred from homology"/>
<comment type="caution">
    <text evidence="11">The sequence shown here is derived from an EMBL/GenBank/DDBJ whole genome shotgun (WGS) entry which is preliminary data.</text>
</comment>
<dbReference type="EMBL" id="VIWT01000001">
    <property type="protein sequence ID" value="TWF97400.1"/>
    <property type="molecule type" value="Genomic_DNA"/>
</dbReference>
<sequence>MDAVTQVPAPVNEPVHSYAPGSPERARLEAKLKELGGQEPVQLTMTINGEHRMGAGAEIHVVQPHNHAARLGTLRNATQADAQEAIDTALAAAPAWQALSFDSRAAIFLKAADLLAGPWRETLAAATMLGQSKTAQQAEIDTPCELVDFLRFNVHFARQILAEQPISSDGVWNRSDHRPLEGFVYAITPFNFTAIAGNLPTAPALMGNVVIWKPSPTQQFAAHYLMQLLEAAGLPKGVINMVTGDGLAVSEVALKHPALAGIHFTGSTATFQHLWREVGTNISGYRTYPRIVGETGGKDFLVAHPSADLAVLKTAMVRGAFEFQGQKCSALSRAYVPASLWAALKDELRDEVEGLTMGDVSDLANFMSAVIDERAFAKNKAAIDRAQADPQVEVLAGGTYDDSVGYFVRPTVLVCQDPASEYFRDEYFGPVLAVHVYQDEDYEAMLAQMESVSPYGLTGSIISQDRAAAQDAAEKLRFAAGNFYINDKPTGAVVGQQPFGGGRASGTNDKAGAKQNLARWTSTRSIKETFVPPTDYRYPHMG</sequence>
<feature type="domain" description="Aldehyde dehydrogenase" evidence="10">
    <location>
        <begin position="56"/>
        <end position="525"/>
    </location>
</feature>
<organism evidence="11 12">
    <name type="scientific">Kitasatospora viridis</name>
    <dbReference type="NCBI Taxonomy" id="281105"/>
    <lineage>
        <taxon>Bacteria</taxon>
        <taxon>Bacillati</taxon>
        <taxon>Actinomycetota</taxon>
        <taxon>Actinomycetes</taxon>
        <taxon>Kitasatosporales</taxon>
        <taxon>Streptomycetaceae</taxon>
        <taxon>Kitasatospora</taxon>
    </lineage>
</organism>
<dbReference type="RefSeq" id="WP_145903849.1">
    <property type="nucleotide sequence ID" value="NZ_BAAAMZ010000008.1"/>
</dbReference>
<protein>
    <recommendedName>
        <fullName evidence="7">L-glutamate gamma-semialdehyde dehydrogenase</fullName>
        <ecNumber evidence="3">1.2.1.88</ecNumber>
    </recommendedName>
    <alternativeName>
        <fullName evidence="7">L-glutamate gamma-semialdehyde dehydrogenase</fullName>
    </alternativeName>
</protein>
<comment type="catalytic activity">
    <reaction evidence="8">
        <text>L-glutamate 5-semialdehyde + NAD(+) + H2O = L-glutamate + NADH + 2 H(+)</text>
        <dbReference type="Rhea" id="RHEA:30235"/>
        <dbReference type="ChEBI" id="CHEBI:15377"/>
        <dbReference type="ChEBI" id="CHEBI:15378"/>
        <dbReference type="ChEBI" id="CHEBI:29985"/>
        <dbReference type="ChEBI" id="CHEBI:57540"/>
        <dbReference type="ChEBI" id="CHEBI:57945"/>
        <dbReference type="ChEBI" id="CHEBI:58066"/>
        <dbReference type="EC" id="1.2.1.88"/>
    </reaction>
</comment>
<dbReference type="Gene3D" id="3.40.605.10">
    <property type="entry name" value="Aldehyde Dehydrogenase, Chain A, domain 1"/>
    <property type="match status" value="1"/>
</dbReference>
<dbReference type="EC" id="1.2.1.88" evidence="3"/>
<evidence type="ECO:0000313" key="12">
    <source>
        <dbReference type="Proteomes" id="UP000317940"/>
    </source>
</evidence>
<comment type="similarity">
    <text evidence="2">Belongs to the aldehyde dehydrogenase family.</text>
</comment>
<dbReference type="InterPro" id="IPR016163">
    <property type="entry name" value="Ald_DH_C"/>
</dbReference>
<evidence type="ECO:0000256" key="1">
    <source>
        <dbReference type="ARBA" id="ARBA00004786"/>
    </source>
</evidence>
<name>A0A561UDF2_9ACTN</name>
<dbReference type="AlphaFoldDB" id="A0A561UDF2"/>
<keyword evidence="5" id="KW-0520">NAD</keyword>
<dbReference type="GO" id="GO:0009898">
    <property type="term" value="C:cytoplasmic side of plasma membrane"/>
    <property type="evidence" value="ECO:0007669"/>
    <property type="project" value="TreeGrafter"/>
</dbReference>
<dbReference type="NCBIfam" id="TIGR01236">
    <property type="entry name" value="D1pyr5carbox1"/>
    <property type="match status" value="1"/>
</dbReference>
<dbReference type="PANTHER" id="PTHR42862">
    <property type="entry name" value="DELTA-1-PYRROLINE-5-CARBOXYLATE DEHYDROGENASE 1, ISOFORM A-RELATED"/>
    <property type="match status" value="1"/>
</dbReference>
<dbReference type="InterPro" id="IPR015590">
    <property type="entry name" value="Aldehyde_DH_dom"/>
</dbReference>
<evidence type="ECO:0000256" key="8">
    <source>
        <dbReference type="ARBA" id="ARBA00048142"/>
    </source>
</evidence>
<feature type="region of interest" description="Disordered" evidence="9">
    <location>
        <begin position="1"/>
        <end position="23"/>
    </location>
</feature>
<evidence type="ECO:0000313" key="11">
    <source>
        <dbReference type="EMBL" id="TWF97400.1"/>
    </source>
</evidence>
<evidence type="ECO:0000256" key="7">
    <source>
        <dbReference type="ARBA" id="ARBA00032259"/>
    </source>
</evidence>
<dbReference type="PROSITE" id="PS00070">
    <property type="entry name" value="ALDEHYDE_DEHYDR_CYS"/>
    <property type="match status" value="1"/>
</dbReference>
<dbReference type="Gene3D" id="3.40.309.10">
    <property type="entry name" value="Aldehyde Dehydrogenase, Chain A, domain 2"/>
    <property type="match status" value="1"/>
</dbReference>
<keyword evidence="6" id="KW-0642">Proline metabolism</keyword>